<gene>
    <name evidence="4" type="ORF">K2173_000617</name>
</gene>
<accession>A0AAV8S7S7</accession>
<sequence length="390" mass="45337">MFSIVRLFNIFSYTTLINLYGHHGHYQVSLELLERMTKEKVLLIILTRNIVINFHARGGLDWEGLLGLFKETRHEGIQPDIVTYNTLLSVCAGRGLEHKAEMVFRTMNKGGILPDINTYSYLVDIFRKLNRLEKFSGLLKEIESGGNLPDISSYNVLMHAVGCVPNAATYSMLLNLYERYDDVWELFLEMKVSNTNPNDVIYNILVQVFGEVGYFKEVVTLFHDMLLKPIDRLHYIRRMIFMLNITNEMGSMPIVETYNSLIYMFTRGGLYEELEVVLTKMSEFWIIRDKASFNGMIKGYRQVGNFKEAIKAYVEMEKARLMSVPLNLFKCLLYCKSWLINSNDQLILGPKFMIFKYPSFSFPNIRCKISFLLDRNTTTFNISTIIFTTK</sequence>
<reference evidence="4 5" key="1">
    <citation type="submission" date="2021-09" db="EMBL/GenBank/DDBJ databases">
        <title>Genomic insights and catalytic innovation underlie evolution of tropane alkaloids biosynthesis.</title>
        <authorList>
            <person name="Wang Y.-J."/>
            <person name="Tian T."/>
            <person name="Huang J.-P."/>
            <person name="Huang S.-X."/>
        </authorList>
    </citation>
    <scope>NUCLEOTIDE SEQUENCE [LARGE SCALE GENOMIC DNA]</scope>
    <source>
        <strain evidence="4">KIB-2018</strain>
        <tissue evidence="4">Leaf</tissue>
    </source>
</reference>
<dbReference type="Pfam" id="PF01535">
    <property type="entry name" value="PPR"/>
    <property type="match status" value="4"/>
</dbReference>
<evidence type="ECO:0008006" key="6">
    <source>
        <dbReference type="Google" id="ProtNLM"/>
    </source>
</evidence>
<dbReference type="PROSITE" id="PS51375">
    <property type="entry name" value="PPR"/>
    <property type="match status" value="3"/>
</dbReference>
<evidence type="ECO:0000313" key="4">
    <source>
        <dbReference type="EMBL" id="KAJ8748209.1"/>
    </source>
</evidence>
<feature type="repeat" description="PPR" evidence="3">
    <location>
        <begin position="9"/>
        <end position="43"/>
    </location>
</feature>
<comment type="similarity">
    <text evidence="1">Belongs to the PPR family. P subfamily.</text>
</comment>
<proteinExistence type="inferred from homology"/>
<evidence type="ECO:0000313" key="5">
    <source>
        <dbReference type="Proteomes" id="UP001159364"/>
    </source>
</evidence>
<dbReference type="EMBL" id="JAIWQS010000012">
    <property type="protein sequence ID" value="KAJ8748209.1"/>
    <property type="molecule type" value="Genomic_DNA"/>
</dbReference>
<organism evidence="4 5">
    <name type="scientific">Erythroxylum novogranatense</name>
    <dbReference type="NCBI Taxonomy" id="1862640"/>
    <lineage>
        <taxon>Eukaryota</taxon>
        <taxon>Viridiplantae</taxon>
        <taxon>Streptophyta</taxon>
        <taxon>Embryophyta</taxon>
        <taxon>Tracheophyta</taxon>
        <taxon>Spermatophyta</taxon>
        <taxon>Magnoliopsida</taxon>
        <taxon>eudicotyledons</taxon>
        <taxon>Gunneridae</taxon>
        <taxon>Pentapetalae</taxon>
        <taxon>rosids</taxon>
        <taxon>fabids</taxon>
        <taxon>Malpighiales</taxon>
        <taxon>Erythroxylaceae</taxon>
        <taxon>Erythroxylum</taxon>
    </lineage>
</organism>
<dbReference type="InterPro" id="IPR011990">
    <property type="entry name" value="TPR-like_helical_dom_sf"/>
</dbReference>
<dbReference type="InterPro" id="IPR002885">
    <property type="entry name" value="PPR_rpt"/>
</dbReference>
<keyword evidence="2" id="KW-0677">Repeat</keyword>
<dbReference type="PANTHER" id="PTHR47447:SF17">
    <property type="entry name" value="OS12G0638900 PROTEIN"/>
    <property type="match status" value="1"/>
</dbReference>
<dbReference type="PANTHER" id="PTHR47447">
    <property type="entry name" value="OS03G0856100 PROTEIN"/>
    <property type="match status" value="1"/>
</dbReference>
<comment type="caution">
    <text evidence="4">The sequence shown here is derived from an EMBL/GenBank/DDBJ whole genome shotgun (WGS) entry which is preliminary data.</text>
</comment>
<evidence type="ECO:0000256" key="1">
    <source>
        <dbReference type="ARBA" id="ARBA00007626"/>
    </source>
</evidence>
<name>A0AAV8S7S7_9ROSI</name>
<feature type="repeat" description="PPR" evidence="3">
    <location>
        <begin position="80"/>
        <end position="114"/>
    </location>
</feature>
<dbReference type="NCBIfam" id="TIGR00756">
    <property type="entry name" value="PPR"/>
    <property type="match status" value="4"/>
</dbReference>
<dbReference type="Proteomes" id="UP001159364">
    <property type="component" value="Linkage Group LG12"/>
</dbReference>
<dbReference type="AlphaFoldDB" id="A0AAV8S7S7"/>
<dbReference type="Pfam" id="PF13812">
    <property type="entry name" value="PPR_3"/>
    <property type="match status" value="1"/>
</dbReference>
<feature type="repeat" description="PPR" evidence="3">
    <location>
        <begin position="289"/>
        <end position="323"/>
    </location>
</feature>
<evidence type="ECO:0000256" key="3">
    <source>
        <dbReference type="PROSITE-ProRule" id="PRU00708"/>
    </source>
</evidence>
<evidence type="ECO:0000256" key="2">
    <source>
        <dbReference type="ARBA" id="ARBA00022737"/>
    </source>
</evidence>
<dbReference type="FunFam" id="1.25.40.10:FF:000530">
    <property type="entry name" value="Pentatricopeptide repeat-containing protein At1g74850, chloroplastic"/>
    <property type="match status" value="1"/>
</dbReference>
<protein>
    <recommendedName>
        <fullName evidence="6">Pentatricopeptide repeat-containing protein</fullName>
    </recommendedName>
</protein>
<keyword evidence="5" id="KW-1185">Reference proteome</keyword>
<dbReference type="Gene3D" id="1.25.40.10">
    <property type="entry name" value="Tetratricopeptide repeat domain"/>
    <property type="match status" value="3"/>
</dbReference>